<feature type="region of interest" description="Disordered" evidence="1">
    <location>
        <begin position="418"/>
        <end position="512"/>
    </location>
</feature>
<evidence type="ECO:0000313" key="2">
    <source>
        <dbReference type="EMBL" id="KAF9759804.1"/>
    </source>
</evidence>
<protein>
    <submittedName>
        <fullName evidence="2">Uncharacterized protein</fullName>
    </submittedName>
</protein>
<dbReference type="Proteomes" id="UP000616885">
    <property type="component" value="Unassembled WGS sequence"/>
</dbReference>
<proteinExistence type="predicted"/>
<organism evidence="2 3">
    <name type="scientific">Bionectria ochroleuca</name>
    <name type="common">Gliocladium roseum</name>
    <dbReference type="NCBI Taxonomy" id="29856"/>
    <lineage>
        <taxon>Eukaryota</taxon>
        <taxon>Fungi</taxon>
        <taxon>Dikarya</taxon>
        <taxon>Ascomycota</taxon>
        <taxon>Pezizomycotina</taxon>
        <taxon>Sordariomycetes</taxon>
        <taxon>Hypocreomycetidae</taxon>
        <taxon>Hypocreales</taxon>
        <taxon>Bionectriaceae</taxon>
        <taxon>Clonostachys</taxon>
    </lineage>
</organism>
<feature type="compositionally biased region" description="Basic and acidic residues" evidence="1">
    <location>
        <begin position="489"/>
        <end position="498"/>
    </location>
</feature>
<reference evidence="2" key="1">
    <citation type="submission" date="2020-10" db="EMBL/GenBank/DDBJ databases">
        <title>High-Quality Genome Resource of Clonostachys rosea strain S41 by Oxford Nanopore Long-Read Sequencing.</title>
        <authorList>
            <person name="Wang H."/>
        </authorList>
    </citation>
    <scope>NUCLEOTIDE SEQUENCE</scope>
    <source>
        <strain evidence="2">S41</strain>
    </source>
</reference>
<dbReference type="AlphaFoldDB" id="A0A8H7NP27"/>
<comment type="caution">
    <text evidence="2">The sequence shown here is derived from an EMBL/GenBank/DDBJ whole genome shotgun (WGS) entry which is preliminary data.</text>
</comment>
<name>A0A8H7NP27_BIOOC</name>
<feature type="compositionally biased region" description="Low complexity" evidence="1">
    <location>
        <begin position="450"/>
        <end position="465"/>
    </location>
</feature>
<sequence>MARPQNLKRQRAGDSSEEERPSKKPRSRRERRTPWNYPPGFYDNLSKVCLTRLAVREVDRRNSIAPQPKPSVPAGEYSSDLARFARHGGPDLCHLRGSTYTKHERDNSCYQKDLCEGQELRTAPYRSPYFSGGYLDGRSAPKPIDFDSIKKRISIPRASLSPSQFSESAFLDFDRQNNQAVSENDIMAKVVPTICGNTDIHSQQNIMFTELLPITTDEVTKPQPDLFDGAQIHELDKAFRDDGQIRPMVIPSKHRNVPVANNFFMEVKGPEGNSAVMKRQACYDGAYGARAMHSVQNYGEEEPVYDGNACSFSSAYHNGQLDDRDAFIEGATAFRNTRDLAKEHRDRFIQAANMRARGGIPPAEQDTLTSPAAVHDTALSPSDELFDCQELPESQDVYDDIPFPSFRQASDDDLAARTALPDHPNEDDQQDESQDSLSFGAADRQTNLVTSITSSSRSGTDASSSRVHSKRNRTSHSPPTSYQKKPRRSERNKGEKGKGKASSSSIPDDNDWEWDAKMKAFKSWNKVGWEYWDEEREARKYYDGKKWRWVN</sequence>
<dbReference type="EMBL" id="JADCTT010000001">
    <property type="protein sequence ID" value="KAF9759804.1"/>
    <property type="molecule type" value="Genomic_DNA"/>
</dbReference>
<feature type="compositionally biased region" description="Basic and acidic residues" evidence="1">
    <location>
        <begin position="11"/>
        <end position="22"/>
    </location>
</feature>
<evidence type="ECO:0000313" key="3">
    <source>
        <dbReference type="Proteomes" id="UP000616885"/>
    </source>
</evidence>
<feature type="compositionally biased region" description="Acidic residues" evidence="1">
    <location>
        <begin position="425"/>
        <end position="434"/>
    </location>
</feature>
<gene>
    <name evidence="2" type="ORF">IM811_001498</name>
</gene>
<feature type="compositionally biased region" description="Basic residues" evidence="1">
    <location>
        <begin position="1"/>
        <end position="10"/>
    </location>
</feature>
<evidence type="ECO:0000256" key="1">
    <source>
        <dbReference type="SAM" id="MobiDB-lite"/>
    </source>
</evidence>
<accession>A0A8H7NP27</accession>
<feature type="region of interest" description="Disordered" evidence="1">
    <location>
        <begin position="1"/>
        <end position="37"/>
    </location>
</feature>